<reference evidence="3 4" key="1">
    <citation type="submission" date="2024-03" db="EMBL/GenBank/DDBJ databases">
        <title>Adaptation during the transition from Ophiocordyceps entomopathogen to insect associate is accompanied by gene loss and intensified selection.</title>
        <authorList>
            <person name="Ward C.M."/>
            <person name="Onetto C.A."/>
            <person name="Borneman A.R."/>
        </authorList>
    </citation>
    <scope>NUCLEOTIDE SEQUENCE [LARGE SCALE GENOMIC DNA]</scope>
    <source>
        <strain evidence="3">AWRI1</strain>
        <tissue evidence="3">Single Adult Female</tissue>
    </source>
</reference>
<keyword evidence="4" id="KW-1185">Reference proteome</keyword>
<comment type="caution">
    <text evidence="3">The sequence shown here is derived from an EMBL/GenBank/DDBJ whole genome shotgun (WGS) entry which is preliminary data.</text>
</comment>
<evidence type="ECO:0000313" key="4">
    <source>
        <dbReference type="Proteomes" id="UP001367676"/>
    </source>
</evidence>
<organism evidence="3 4">
    <name type="scientific">Parthenolecanium corni</name>
    <dbReference type="NCBI Taxonomy" id="536013"/>
    <lineage>
        <taxon>Eukaryota</taxon>
        <taxon>Metazoa</taxon>
        <taxon>Ecdysozoa</taxon>
        <taxon>Arthropoda</taxon>
        <taxon>Hexapoda</taxon>
        <taxon>Insecta</taxon>
        <taxon>Pterygota</taxon>
        <taxon>Neoptera</taxon>
        <taxon>Paraneoptera</taxon>
        <taxon>Hemiptera</taxon>
        <taxon>Sternorrhyncha</taxon>
        <taxon>Coccoidea</taxon>
        <taxon>Coccidae</taxon>
        <taxon>Parthenolecanium</taxon>
    </lineage>
</organism>
<feature type="compositionally biased region" description="Gly residues" evidence="1">
    <location>
        <begin position="92"/>
        <end position="101"/>
    </location>
</feature>
<feature type="signal peptide" evidence="2">
    <location>
        <begin position="1"/>
        <end position="30"/>
    </location>
</feature>
<dbReference type="Proteomes" id="UP001367676">
    <property type="component" value="Unassembled WGS sequence"/>
</dbReference>
<accession>A0AAN9Y7H2</accession>
<feature type="chain" id="PRO_5043002218" evidence="2">
    <location>
        <begin position="31"/>
        <end position="256"/>
    </location>
</feature>
<feature type="region of interest" description="Disordered" evidence="1">
    <location>
        <begin position="78"/>
        <end position="104"/>
    </location>
</feature>
<dbReference type="AlphaFoldDB" id="A0AAN9Y7H2"/>
<evidence type="ECO:0000313" key="3">
    <source>
        <dbReference type="EMBL" id="KAK7601971.1"/>
    </source>
</evidence>
<sequence length="256" mass="27413">MLLNKNPMITYLPKLCTLALCTLLVAGIRSESEPTISSSLYKDGHHEFVHQFHNGQPHEVSSSSGGIAHLVPNSQIQDHQSVGQDQVSHSTGGHGGHGHVGQAGQVPSAVNSVGPVGPGPIGPFAPVPTHVSPFGPVPYIGQKSEVPIHAGGRAIGAPVPVPFYSYFGKTYASPVYNQYQPVVPHQGVQGVQGLYQHQVYPYSVNPYSAVPYSAVPVPTPVYPGYQGYNYPYYPQYIPGPSYYNQQTGEVQSVTKQ</sequence>
<evidence type="ECO:0000256" key="2">
    <source>
        <dbReference type="SAM" id="SignalP"/>
    </source>
</evidence>
<gene>
    <name evidence="3" type="ORF">V9T40_009412</name>
</gene>
<keyword evidence="2" id="KW-0732">Signal</keyword>
<dbReference type="EMBL" id="JBBCAQ010000010">
    <property type="protein sequence ID" value="KAK7601971.1"/>
    <property type="molecule type" value="Genomic_DNA"/>
</dbReference>
<proteinExistence type="predicted"/>
<name>A0AAN9Y7H2_9HEMI</name>
<protein>
    <submittedName>
        <fullName evidence="3">Uncharacterized protein</fullName>
    </submittedName>
</protein>
<evidence type="ECO:0000256" key="1">
    <source>
        <dbReference type="SAM" id="MobiDB-lite"/>
    </source>
</evidence>